<feature type="compositionally biased region" description="Basic and acidic residues" evidence="1">
    <location>
        <begin position="75"/>
        <end position="95"/>
    </location>
</feature>
<dbReference type="AlphaFoldDB" id="V8CC68"/>
<dbReference type="RefSeq" id="WP_023926699.1">
    <property type="nucleotide sequence ID" value="NZ_KI669454.1"/>
</dbReference>
<dbReference type="EMBL" id="AZJI01000001">
    <property type="protein sequence ID" value="ETD24697.1"/>
    <property type="molecule type" value="Genomic_DNA"/>
</dbReference>
<feature type="region of interest" description="Disordered" evidence="1">
    <location>
        <begin position="69"/>
        <end position="95"/>
    </location>
</feature>
<organism evidence="2 3">
    <name type="scientific">Helicobacter macacae MIT 99-5501</name>
    <dbReference type="NCBI Taxonomy" id="1357400"/>
    <lineage>
        <taxon>Bacteria</taxon>
        <taxon>Pseudomonadati</taxon>
        <taxon>Campylobacterota</taxon>
        <taxon>Epsilonproteobacteria</taxon>
        <taxon>Campylobacterales</taxon>
        <taxon>Helicobacteraceae</taxon>
        <taxon>Helicobacter</taxon>
    </lineage>
</organism>
<dbReference type="Proteomes" id="UP000018731">
    <property type="component" value="Unassembled WGS sequence"/>
</dbReference>
<evidence type="ECO:0000313" key="2">
    <source>
        <dbReference type="EMBL" id="ETD24697.1"/>
    </source>
</evidence>
<accession>V8CC68</accession>
<evidence type="ECO:0000313" key="3">
    <source>
        <dbReference type="Proteomes" id="UP000018731"/>
    </source>
</evidence>
<sequence length="95" mass="11016">MTKIQKIVLGCLAALAVIGLVFLTVEYQDEGGRRDRKMSQNIDNLRKIRKHREKNPDRDYFQRKEELMWGGGKSGGRERDVPKTPFDDLINHPGY</sequence>
<protein>
    <submittedName>
        <fullName evidence="2">Uncharacterized protein</fullName>
    </submittedName>
</protein>
<dbReference type="HOGENOM" id="CLU_2368991_0_0_7"/>
<reference evidence="2 3" key="1">
    <citation type="journal article" date="2014" name="Genome Announc.">
        <title>Draft genome sequences of six enterohepatic helicobacter species isolated from humans and one from rhesus macaques.</title>
        <authorList>
            <person name="Shen Z."/>
            <person name="Sheh A."/>
            <person name="Young S.K."/>
            <person name="Abouelliel A."/>
            <person name="Ward D.V."/>
            <person name="Earl A.M."/>
            <person name="Fox J.G."/>
        </authorList>
    </citation>
    <scope>NUCLEOTIDE SEQUENCE [LARGE SCALE GENOMIC DNA]</scope>
    <source>
        <strain evidence="2 3">MIT 99-5501</strain>
    </source>
</reference>
<gene>
    <name evidence="2" type="ORF">HMPREF2086_00029</name>
</gene>
<keyword evidence="3" id="KW-1185">Reference proteome</keyword>
<comment type="caution">
    <text evidence="2">The sequence shown here is derived from an EMBL/GenBank/DDBJ whole genome shotgun (WGS) entry which is preliminary data.</text>
</comment>
<dbReference type="PATRIC" id="fig|1357400.3.peg.49"/>
<evidence type="ECO:0000256" key="1">
    <source>
        <dbReference type="SAM" id="MobiDB-lite"/>
    </source>
</evidence>
<name>V8CC68_9HELI</name>
<proteinExistence type="predicted"/>